<dbReference type="AlphaFoldDB" id="A0A0E9TPB5"/>
<name>A0A0E9TPB5_ANGAN</name>
<sequence>MAFIQESCYTIHYGSPLRENNLNSSRIRRAFRCGSEFRFGLSVDGNGGEGRYFKRPLYRAV</sequence>
<evidence type="ECO:0000313" key="1">
    <source>
        <dbReference type="EMBL" id="JAH55277.1"/>
    </source>
</evidence>
<reference evidence="1" key="2">
    <citation type="journal article" date="2015" name="Fish Shellfish Immunol.">
        <title>Early steps in the European eel (Anguilla anguilla)-Vibrio vulnificus interaction in the gills: Role of the RtxA13 toxin.</title>
        <authorList>
            <person name="Callol A."/>
            <person name="Pajuelo D."/>
            <person name="Ebbesson L."/>
            <person name="Teles M."/>
            <person name="MacKenzie S."/>
            <person name="Amaro C."/>
        </authorList>
    </citation>
    <scope>NUCLEOTIDE SEQUENCE</scope>
</reference>
<accession>A0A0E9TPB5</accession>
<protein>
    <submittedName>
        <fullName evidence="1">Uncharacterized protein</fullName>
    </submittedName>
</protein>
<organism evidence="1">
    <name type="scientific">Anguilla anguilla</name>
    <name type="common">European freshwater eel</name>
    <name type="synonym">Muraena anguilla</name>
    <dbReference type="NCBI Taxonomy" id="7936"/>
    <lineage>
        <taxon>Eukaryota</taxon>
        <taxon>Metazoa</taxon>
        <taxon>Chordata</taxon>
        <taxon>Craniata</taxon>
        <taxon>Vertebrata</taxon>
        <taxon>Euteleostomi</taxon>
        <taxon>Actinopterygii</taxon>
        <taxon>Neopterygii</taxon>
        <taxon>Teleostei</taxon>
        <taxon>Anguilliformes</taxon>
        <taxon>Anguillidae</taxon>
        <taxon>Anguilla</taxon>
    </lineage>
</organism>
<proteinExistence type="predicted"/>
<reference evidence="1" key="1">
    <citation type="submission" date="2014-11" db="EMBL/GenBank/DDBJ databases">
        <authorList>
            <person name="Amaro Gonzalez C."/>
        </authorList>
    </citation>
    <scope>NUCLEOTIDE SEQUENCE</scope>
</reference>
<dbReference type="EMBL" id="GBXM01053300">
    <property type="protein sequence ID" value="JAH55277.1"/>
    <property type="molecule type" value="Transcribed_RNA"/>
</dbReference>